<dbReference type="InterPro" id="IPR050855">
    <property type="entry name" value="NDM-1-like"/>
</dbReference>
<evidence type="ECO:0000259" key="2">
    <source>
        <dbReference type="SMART" id="SM00849"/>
    </source>
</evidence>
<accession>A0ABU9MSH2</accession>
<reference evidence="3 4" key="1">
    <citation type="submission" date="2024-03" db="EMBL/GenBank/DDBJ databases">
        <title>Pseudoalteromonas qingdaonensis sp. nov., isolated from the intestines of marine benthic organisms.</title>
        <authorList>
            <person name="Lin X."/>
            <person name="Fang S."/>
            <person name="Hu X."/>
        </authorList>
    </citation>
    <scope>NUCLEOTIDE SEQUENCE [LARGE SCALE GENOMIC DNA]</scope>
    <source>
        <strain evidence="3 4">YIC-827</strain>
    </source>
</reference>
<dbReference type="PANTHER" id="PTHR42951">
    <property type="entry name" value="METALLO-BETA-LACTAMASE DOMAIN-CONTAINING"/>
    <property type="match status" value="1"/>
</dbReference>
<sequence>MRQCLSALVLCLAATCAQARQNWQTLSEHVDFIEQPAKLRFYDSNQTLIQGEQCALLVDAPGEFTQTEAFIGELKKQLRVPLCYVLASHAHDDHLLGLALVQKHFPDAQLIVHQSLGENFHLAHEQLNERLDGFVKSIALSLQRMEKLPDQEQEIWRDKIARAQVRFKQWQSLRFSTPDKVITQATELDLGKLNVELMPFAAHTQGDIAVLVRADKLLVGADMVDTLPYPGEANYQAWLQALEELSQLPVTQVLPGHGGVLATSDLTKPKVWLEAIVKHVQANPSADVVTLVETFPKQYQPQDDELEQRAYAMFLEAGIKRAKQTVTTKD</sequence>
<name>A0ABU9MSH2_9GAMM</name>
<dbReference type="PANTHER" id="PTHR42951:SF20">
    <property type="entry name" value="BETA LACTAMASE"/>
    <property type="match status" value="1"/>
</dbReference>
<feature type="signal peptide" evidence="1">
    <location>
        <begin position="1"/>
        <end position="19"/>
    </location>
</feature>
<dbReference type="SUPFAM" id="SSF56281">
    <property type="entry name" value="Metallo-hydrolase/oxidoreductase"/>
    <property type="match status" value="1"/>
</dbReference>
<dbReference type="Gene3D" id="3.60.15.10">
    <property type="entry name" value="Ribonuclease Z/Hydroxyacylglutathione hydrolase-like"/>
    <property type="match status" value="1"/>
</dbReference>
<dbReference type="InterPro" id="IPR001279">
    <property type="entry name" value="Metallo-B-lactamas"/>
</dbReference>
<feature type="domain" description="Metallo-beta-lactamase" evidence="2">
    <location>
        <begin position="43"/>
        <end position="257"/>
    </location>
</feature>
<keyword evidence="4" id="KW-1185">Reference proteome</keyword>
<gene>
    <name evidence="3" type="ORF">WCN91_02145</name>
</gene>
<evidence type="ECO:0000313" key="4">
    <source>
        <dbReference type="Proteomes" id="UP001447008"/>
    </source>
</evidence>
<proteinExistence type="predicted"/>
<dbReference type="Pfam" id="PF00753">
    <property type="entry name" value="Lactamase_B"/>
    <property type="match status" value="1"/>
</dbReference>
<dbReference type="EMBL" id="JBCGCU010000001">
    <property type="protein sequence ID" value="MEM0514254.1"/>
    <property type="molecule type" value="Genomic_DNA"/>
</dbReference>
<comment type="caution">
    <text evidence="3">The sequence shown here is derived from an EMBL/GenBank/DDBJ whole genome shotgun (WGS) entry which is preliminary data.</text>
</comment>
<evidence type="ECO:0000256" key="1">
    <source>
        <dbReference type="SAM" id="SignalP"/>
    </source>
</evidence>
<dbReference type="Proteomes" id="UP001447008">
    <property type="component" value="Unassembled WGS sequence"/>
</dbReference>
<dbReference type="SMART" id="SM00849">
    <property type="entry name" value="Lactamase_B"/>
    <property type="match status" value="1"/>
</dbReference>
<organism evidence="3 4">
    <name type="scientific">Pseudoalteromonas qingdaonensis</name>
    <dbReference type="NCBI Taxonomy" id="3131913"/>
    <lineage>
        <taxon>Bacteria</taxon>
        <taxon>Pseudomonadati</taxon>
        <taxon>Pseudomonadota</taxon>
        <taxon>Gammaproteobacteria</taxon>
        <taxon>Alteromonadales</taxon>
        <taxon>Pseudoalteromonadaceae</taxon>
        <taxon>Pseudoalteromonas</taxon>
    </lineage>
</organism>
<keyword evidence="1" id="KW-0732">Signal</keyword>
<dbReference type="InterPro" id="IPR036866">
    <property type="entry name" value="RibonucZ/Hydroxyglut_hydro"/>
</dbReference>
<feature type="chain" id="PRO_5046670288" evidence="1">
    <location>
        <begin position="20"/>
        <end position="330"/>
    </location>
</feature>
<dbReference type="RefSeq" id="WP_342675813.1">
    <property type="nucleotide sequence ID" value="NZ_JBCGCU010000001.1"/>
</dbReference>
<evidence type="ECO:0000313" key="3">
    <source>
        <dbReference type="EMBL" id="MEM0514254.1"/>
    </source>
</evidence>
<protein>
    <submittedName>
        <fullName evidence="3">MBL fold metallo-hydrolase</fullName>
    </submittedName>
</protein>